<dbReference type="InterPro" id="IPR035919">
    <property type="entry name" value="EAL_sf"/>
</dbReference>
<feature type="transmembrane region" description="Helical" evidence="1">
    <location>
        <begin position="6"/>
        <end position="24"/>
    </location>
</feature>
<evidence type="ECO:0000259" key="3">
    <source>
        <dbReference type="PROSITE" id="PS50887"/>
    </source>
</evidence>
<dbReference type="KEGG" id="gni:GNIT_0493"/>
<gene>
    <name evidence="4" type="ordered locus">GNIT_0493</name>
</gene>
<keyword evidence="1" id="KW-1133">Transmembrane helix</keyword>
<dbReference type="PROSITE" id="PS50883">
    <property type="entry name" value="EAL"/>
    <property type="match status" value="1"/>
</dbReference>
<dbReference type="InterPro" id="IPR001633">
    <property type="entry name" value="EAL_dom"/>
</dbReference>
<dbReference type="Pfam" id="PF00563">
    <property type="entry name" value="EAL"/>
    <property type="match status" value="1"/>
</dbReference>
<dbReference type="PROSITE" id="PS50887">
    <property type="entry name" value="GGDEF"/>
    <property type="match status" value="1"/>
</dbReference>
<dbReference type="InterPro" id="IPR000160">
    <property type="entry name" value="GGDEF_dom"/>
</dbReference>
<dbReference type="PANTHER" id="PTHR44757:SF2">
    <property type="entry name" value="BIOFILM ARCHITECTURE MAINTENANCE PROTEIN MBAA"/>
    <property type="match status" value="1"/>
</dbReference>
<feature type="transmembrane region" description="Helical" evidence="1">
    <location>
        <begin position="160"/>
        <end position="180"/>
    </location>
</feature>
<dbReference type="CDD" id="cd01949">
    <property type="entry name" value="GGDEF"/>
    <property type="match status" value="1"/>
</dbReference>
<organism evidence="4 5">
    <name type="scientific">Glaciecola nitratireducens (strain JCM 12485 / KCTC 12276 / FR1064)</name>
    <dbReference type="NCBI Taxonomy" id="1085623"/>
    <lineage>
        <taxon>Bacteria</taxon>
        <taxon>Pseudomonadati</taxon>
        <taxon>Pseudomonadota</taxon>
        <taxon>Gammaproteobacteria</taxon>
        <taxon>Alteromonadales</taxon>
        <taxon>Alteromonadaceae</taxon>
        <taxon>Brumicola</taxon>
    </lineage>
</organism>
<evidence type="ECO:0000313" key="5">
    <source>
        <dbReference type="Proteomes" id="UP000009282"/>
    </source>
</evidence>
<dbReference type="NCBIfam" id="TIGR00254">
    <property type="entry name" value="GGDEF"/>
    <property type="match status" value="1"/>
</dbReference>
<dbReference type="CDD" id="cd01948">
    <property type="entry name" value="EAL"/>
    <property type="match status" value="1"/>
</dbReference>
<keyword evidence="1" id="KW-0472">Membrane</keyword>
<keyword evidence="5" id="KW-1185">Reference proteome</keyword>
<reference evidence="4 5" key="1">
    <citation type="journal article" date="2011" name="J. Bacteriol.">
        <title>Complete genome sequence of seawater bacterium Glaciecola nitratireducens FR1064T.</title>
        <authorList>
            <person name="Bian F."/>
            <person name="Qin Q.L."/>
            <person name="Xie B.B."/>
            <person name="Shu Y.L."/>
            <person name="Zhang X.Y."/>
            <person name="Yu Y."/>
            <person name="Chen B."/>
            <person name="Chen X.L."/>
            <person name="Zhou B.C."/>
            <person name="Zhang Y.Z."/>
        </authorList>
    </citation>
    <scope>NUCLEOTIDE SEQUENCE [LARGE SCALE GENOMIC DNA]</scope>
    <source>
        <strain evidence="5">JCM 12485 / KCTC 12276 / FR1064</strain>
    </source>
</reference>
<keyword evidence="1" id="KW-0812">Transmembrane</keyword>
<feature type="domain" description="EAL" evidence="2">
    <location>
        <begin position="370"/>
        <end position="623"/>
    </location>
</feature>
<name>G4QJI7_GLANF</name>
<dbReference type="InterPro" id="IPR052155">
    <property type="entry name" value="Biofilm_reg_signaling"/>
</dbReference>
<evidence type="ECO:0000259" key="2">
    <source>
        <dbReference type="PROSITE" id="PS50883"/>
    </source>
</evidence>
<dbReference type="PANTHER" id="PTHR44757">
    <property type="entry name" value="DIGUANYLATE CYCLASE DGCP"/>
    <property type="match status" value="1"/>
</dbReference>
<dbReference type="InterPro" id="IPR043128">
    <property type="entry name" value="Rev_trsase/Diguanyl_cyclase"/>
</dbReference>
<dbReference type="STRING" id="1085623.GNIT_0493"/>
<feature type="domain" description="GGDEF" evidence="3">
    <location>
        <begin position="230"/>
        <end position="361"/>
    </location>
</feature>
<dbReference type="Gene3D" id="3.20.20.450">
    <property type="entry name" value="EAL domain"/>
    <property type="match status" value="1"/>
</dbReference>
<proteinExistence type="predicted"/>
<dbReference type="SMART" id="SM00052">
    <property type="entry name" value="EAL"/>
    <property type="match status" value="1"/>
</dbReference>
<dbReference type="SUPFAM" id="SSF55073">
    <property type="entry name" value="Nucleotide cyclase"/>
    <property type="match status" value="1"/>
</dbReference>
<dbReference type="Pfam" id="PF00990">
    <property type="entry name" value="GGDEF"/>
    <property type="match status" value="1"/>
</dbReference>
<dbReference type="Gene3D" id="3.30.70.270">
    <property type="match status" value="1"/>
</dbReference>
<protein>
    <submittedName>
        <fullName evidence="4">Diguanylate cyclase/phosphodiesterase</fullName>
    </submittedName>
</protein>
<evidence type="ECO:0000313" key="4">
    <source>
        <dbReference type="EMBL" id="AEP28647.1"/>
    </source>
</evidence>
<dbReference type="SUPFAM" id="SSF141868">
    <property type="entry name" value="EAL domain-like"/>
    <property type="match status" value="1"/>
</dbReference>
<dbReference type="InterPro" id="IPR029787">
    <property type="entry name" value="Nucleotide_cyclase"/>
</dbReference>
<evidence type="ECO:0000256" key="1">
    <source>
        <dbReference type="SAM" id="Phobius"/>
    </source>
</evidence>
<dbReference type="HOGENOM" id="CLU_000445_70_50_6"/>
<sequence length="628" mass="70731">MIIGSISLAIAVSIIFIVVAYRLASDLAESTEVKQFNKQFSWLFEEFEVLLDNNQSPNQLIDALKDTRSYKSIESDIVAIDIISQQQKFAENNTVNQSMILNELKELDFPESANGTYFLNEQRLFWQFQRTPENTFSLLVVYKISSLEAALEYVAKRLSITAFLTFWLAIWAALTMSALITKRFEDNRKKLAFLAMHDSLSGLKNRAYLHDFFDNEIEHKLSISSTENGPIGALLIIDLNKFKDVNDTFGHAVGDDLLKVISSRLQALIADKDLLVRYGGDEFVIWFTMEASRDVNLLVSDILHCCSLPVPLVDSPFEVGASIGIAYCPQDGNKLDTLCKNADIAMYQAKKMRNGFAFYQKQLPNFSERQVLLRGQLSQALELKQFVLVYQPKVSLPDGKIVGLEALARWQHPIDGLLSPAVFIDLIEQSDAIHSFSRFVISEAIRQGKEWLDMSISLPISINLSAYNLADTDIVPYLREQLALYQLPAHLLEVELTESASMIDVEVTQRAFAELRSLGVKISIDDFGTGMSSFAYLRELDMDYVKIDRSFVASMMLDRRNELVVKGIISMCHDLDRKVIAEGIETKEQAQKLCELGCRFGQGYYFGRPASAIDITEGLVSTPGDKVI</sequence>
<dbReference type="AlphaFoldDB" id="G4QJI7"/>
<accession>G4QJI7</accession>
<dbReference type="SMART" id="SM00267">
    <property type="entry name" value="GGDEF"/>
    <property type="match status" value="1"/>
</dbReference>
<dbReference type="eggNOG" id="COG5001">
    <property type="taxonomic scope" value="Bacteria"/>
</dbReference>
<dbReference type="Proteomes" id="UP000009282">
    <property type="component" value="Chromosome"/>
</dbReference>
<dbReference type="EMBL" id="CP003060">
    <property type="protein sequence ID" value="AEP28647.1"/>
    <property type="molecule type" value="Genomic_DNA"/>
</dbReference>